<dbReference type="InterPro" id="IPR035948">
    <property type="entry name" value="YwqG-like_sf"/>
</dbReference>
<keyword evidence="2" id="KW-0677">Repeat</keyword>
<dbReference type="OrthoDB" id="8856529at2"/>
<protein>
    <submittedName>
        <fullName evidence="3">Leucine rich repeat-containing protein</fullName>
    </submittedName>
</protein>
<dbReference type="RefSeq" id="WP_073228583.1">
    <property type="nucleotide sequence ID" value="NZ_FQUQ01000001.1"/>
</dbReference>
<keyword evidence="1" id="KW-0433">Leucine-rich repeat</keyword>
<evidence type="ECO:0000256" key="1">
    <source>
        <dbReference type="ARBA" id="ARBA00022614"/>
    </source>
</evidence>
<dbReference type="GO" id="GO:0005737">
    <property type="term" value="C:cytoplasm"/>
    <property type="evidence" value="ECO:0007669"/>
    <property type="project" value="TreeGrafter"/>
</dbReference>
<dbReference type="Proteomes" id="UP000184287">
    <property type="component" value="Unassembled WGS sequence"/>
</dbReference>
<dbReference type="PANTHER" id="PTHR48051">
    <property type="match status" value="1"/>
</dbReference>
<dbReference type="PANTHER" id="PTHR48051:SF1">
    <property type="entry name" value="RAS SUPPRESSOR PROTEIN 1"/>
    <property type="match status" value="1"/>
</dbReference>
<dbReference type="AlphaFoldDB" id="A0A1M4W9D7"/>
<dbReference type="Gene3D" id="2.30.320.10">
    <property type="entry name" value="YwqG-like"/>
    <property type="match status" value="1"/>
</dbReference>
<evidence type="ECO:0000256" key="2">
    <source>
        <dbReference type="ARBA" id="ARBA00022737"/>
    </source>
</evidence>
<evidence type="ECO:0000313" key="3">
    <source>
        <dbReference type="EMBL" id="SHE77770.1"/>
    </source>
</evidence>
<dbReference type="SMART" id="SM00364">
    <property type="entry name" value="LRR_BAC"/>
    <property type="match status" value="3"/>
</dbReference>
<dbReference type="InterPro" id="IPR050216">
    <property type="entry name" value="LRR_domain-containing"/>
</dbReference>
<dbReference type="SUPFAM" id="SSF52058">
    <property type="entry name" value="L domain-like"/>
    <property type="match status" value="1"/>
</dbReference>
<gene>
    <name evidence="3" type="ORF">SAMN04488522_1011184</name>
</gene>
<dbReference type="Gene3D" id="3.80.10.10">
    <property type="entry name" value="Ribonuclease Inhibitor"/>
    <property type="match status" value="1"/>
</dbReference>
<keyword evidence="4" id="KW-1185">Reference proteome</keyword>
<dbReference type="EMBL" id="FQUQ01000001">
    <property type="protein sequence ID" value="SHE77770.1"/>
    <property type="molecule type" value="Genomic_DNA"/>
</dbReference>
<dbReference type="Pfam" id="PF13855">
    <property type="entry name" value="LRR_8"/>
    <property type="match status" value="1"/>
</dbReference>
<evidence type="ECO:0000313" key="4">
    <source>
        <dbReference type="Proteomes" id="UP000184287"/>
    </source>
</evidence>
<dbReference type="Pfam" id="PF09234">
    <property type="entry name" value="DUF1963"/>
    <property type="match status" value="1"/>
</dbReference>
<organism evidence="3 4">
    <name type="scientific">Pedobacter caeni</name>
    <dbReference type="NCBI Taxonomy" id="288992"/>
    <lineage>
        <taxon>Bacteria</taxon>
        <taxon>Pseudomonadati</taxon>
        <taxon>Bacteroidota</taxon>
        <taxon>Sphingobacteriia</taxon>
        <taxon>Sphingobacteriales</taxon>
        <taxon>Sphingobacteriaceae</taxon>
        <taxon>Pedobacter</taxon>
    </lineage>
</organism>
<dbReference type="InterPro" id="IPR015315">
    <property type="entry name" value="DUF1963"/>
</dbReference>
<proteinExistence type="predicted"/>
<dbReference type="SUPFAM" id="SSF103032">
    <property type="entry name" value="Hypothetical protein YwqG"/>
    <property type="match status" value="1"/>
</dbReference>
<dbReference type="InterPro" id="IPR032675">
    <property type="entry name" value="LRR_dom_sf"/>
</dbReference>
<sequence length="830" mass="94885">METIPAKTFQININPPFKHTQTMWECIRAEHNYGDYGDDDIATITVALYENKYYDKFKGKDFEECFYNCCKERRGELEIIEDKTITVAGGSSYIRMAKSSYGYFYYFGVLKISEAYSYDFVGDCEAGQYKKYIPLFEETWKSLQYFGGQVTAMEEQNKGLDALFKTAALAPLETEEEQNAEIPEIKDFQIPADQQEEFKIDHVSFDFLEGSSCSIHSTGNTGDQLSLYLQAAIPNYQKYGHILNDYDDGVVYFRFDLRDIYQKGIPTGKFSIEKDREERNMVSLWKGGFHYSLSLFGELTLKEGWVGFNGYFRDFMETKVYAVSLAKKISLADLKWEHYRFSSLTEASTAAPQTVRHLQLNNLAASKLPDEIFNYTQLESLNIFYDNGFSGLRLEEIPADIYRLGKLKDLSFYWIDLVKVIPEEIGALKALRSLGIVGSQAKTLPSMALELPDLEFCTLSNNQLEAIPDQLPSSLKSLYLQKNQLKALPASLVSLSKLRWLNITDNPFESLPSGIEYIEYLELELEKKQALLDYEYKGADGLGTISFDNECFSAMTSRDLKYNLSHSIAEAELEEYKKGLELLALWSVALETTKPDDYSRKGNCRFGGLPDLPKDMAYPTFTTYHNDVLGYQFIAQLNCEELSTFQSFLPRKGILYFFITDQEDFSAKVIYAETELSDLQSAKDLDVNEDFIYDDHGIFHPFMVKADKYAGMPSFYSDEHLYHGDAENLTDLEEGDYDLIDKFRSGLHPDQVKPVHSINSYVFKQHGSPQIEAASKLKGQPQDYMVLLRVSSDQNPGFCFWDSGEIYFVIHKSDLAKADFSNIFCSLETS</sequence>
<dbReference type="STRING" id="288992.SAMN04488522_1011184"/>
<dbReference type="InterPro" id="IPR001611">
    <property type="entry name" value="Leu-rich_rpt"/>
</dbReference>
<accession>A0A1M4W9D7</accession>
<reference evidence="4" key="1">
    <citation type="submission" date="2016-11" db="EMBL/GenBank/DDBJ databases">
        <authorList>
            <person name="Varghese N."/>
            <person name="Submissions S."/>
        </authorList>
    </citation>
    <scope>NUCLEOTIDE SEQUENCE [LARGE SCALE GENOMIC DNA]</scope>
    <source>
        <strain evidence="4">DSM 16990</strain>
    </source>
</reference>
<name>A0A1M4W9D7_9SPHI</name>